<name>A0A0F9PGZ4_9ZZZZ</name>
<dbReference type="InterPro" id="IPR035093">
    <property type="entry name" value="RelE/ParE_toxin_dom_sf"/>
</dbReference>
<organism evidence="3">
    <name type="scientific">marine sediment metagenome</name>
    <dbReference type="NCBI Taxonomy" id="412755"/>
    <lineage>
        <taxon>unclassified sequences</taxon>
        <taxon>metagenomes</taxon>
        <taxon>ecological metagenomes</taxon>
    </lineage>
</organism>
<evidence type="ECO:0000313" key="3">
    <source>
        <dbReference type="EMBL" id="KKN31110.1"/>
    </source>
</evidence>
<dbReference type="PANTHER" id="PTHR33755">
    <property type="entry name" value="TOXIN PARE1-RELATED"/>
    <property type="match status" value="1"/>
</dbReference>
<dbReference type="InterPro" id="IPR007712">
    <property type="entry name" value="RelE/ParE_toxin"/>
</dbReference>
<evidence type="ECO:0008006" key="4">
    <source>
        <dbReference type="Google" id="ProtNLM"/>
    </source>
</evidence>
<protein>
    <recommendedName>
        <fullName evidence="4">Plasmid stabilization system protein</fullName>
    </recommendedName>
</protein>
<dbReference type="InterPro" id="IPR051803">
    <property type="entry name" value="TA_system_RelE-like_toxin"/>
</dbReference>
<comment type="similarity">
    <text evidence="1">Belongs to the RelE toxin family.</text>
</comment>
<evidence type="ECO:0000256" key="1">
    <source>
        <dbReference type="ARBA" id="ARBA00006226"/>
    </source>
</evidence>
<sequence length="97" mass="11041">MALHFTSKAESDLISIWEYIAEDSVPVADDYIDKIQAVCSVLESQPTMGVSRKSVPEDIRLMPFEKYNIYYVIQGTDVTIIRIRHSAQDPASLRFSE</sequence>
<accession>A0A0F9PGZ4</accession>
<dbReference type="Gene3D" id="3.30.2310.20">
    <property type="entry name" value="RelE-like"/>
    <property type="match status" value="1"/>
</dbReference>
<gene>
    <name evidence="3" type="ORF">LCGC14_0827170</name>
</gene>
<evidence type="ECO:0000256" key="2">
    <source>
        <dbReference type="ARBA" id="ARBA00022649"/>
    </source>
</evidence>
<keyword evidence="2" id="KW-1277">Toxin-antitoxin system</keyword>
<comment type="caution">
    <text evidence="3">The sequence shown here is derived from an EMBL/GenBank/DDBJ whole genome shotgun (WGS) entry which is preliminary data.</text>
</comment>
<dbReference type="EMBL" id="LAZR01002355">
    <property type="protein sequence ID" value="KKN31110.1"/>
    <property type="molecule type" value="Genomic_DNA"/>
</dbReference>
<reference evidence="3" key="1">
    <citation type="journal article" date="2015" name="Nature">
        <title>Complex archaea that bridge the gap between prokaryotes and eukaryotes.</title>
        <authorList>
            <person name="Spang A."/>
            <person name="Saw J.H."/>
            <person name="Jorgensen S.L."/>
            <person name="Zaremba-Niedzwiedzka K."/>
            <person name="Martijn J."/>
            <person name="Lind A.E."/>
            <person name="van Eijk R."/>
            <person name="Schleper C."/>
            <person name="Guy L."/>
            <person name="Ettema T.J."/>
        </authorList>
    </citation>
    <scope>NUCLEOTIDE SEQUENCE</scope>
</reference>
<proteinExistence type="inferred from homology"/>
<dbReference type="Pfam" id="PF05016">
    <property type="entry name" value="ParE_toxin"/>
    <property type="match status" value="1"/>
</dbReference>
<dbReference type="AlphaFoldDB" id="A0A0F9PGZ4"/>